<dbReference type="InterPro" id="IPR001881">
    <property type="entry name" value="EGF-like_Ca-bd_dom"/>
</dbReference>
<feature type="domain" description="EGF-like" evidence="9">
    <location>
        <begin position="2190"/>
        <end position="2231"/>
    </location>
</feature>
<feature type="compositionally biased region" description="Low complexity" evidence="6">
    <location>
        <begin position="1237"/>
        <end position="1258"/>
    </location>
</feature>
<keyword evidence="2 8" id="KW-0732">Signal</keyword>
<comment type="caution">
    <text evidence="5">Lacks conserved residue(s) required for the propagation of feature annotation.</text>
</comment>
<keyword evidence="11" id="KW-1185">Reference proteome</keyword>
<feature type="compositionally biased region" description="Polar residues" evidence="6">
    <location>
        <begin position="2756"/>
        <end position="2774"/>
    </location>
</feature>
<dbReference type="GO" id="GO:0005509">
    <property type="term" value="F:calcium ion binding"/>
    <property type="evidence" value="ECO:0007669"/>
    <property type="project" value="InterPro"/>
</dbReference>
<feature type="compositionally biased region" description="Polar residues" evidence="6">
    <location>
        <begin position="1777"/>
        <end position="1790"/>
    </location>
</feature>
<feature type="compositionally biased region" description="Low complexity" evidence="6">
    <location>
        <begin position="1617"/>
        <end position="1635"/>
    </location>
</feature>
<dbReference type="InterPro" id="IPR000742">
    <property type="entry name" value="EGF"/>
</dbReference>
<feature type="compositionally biased region" description="Low complexity" evidence="6">
    <location>
        <begin position="1474"/>
        <end position="1509"/>
    </location>
</feature>
<feature type="domain" description="EGF-like" evidence="9">
    <location>
        <begin position="3162"/>
        <end position="3200"/>
    </location>
</feature>
<dbReference type="FunFam" id="2.10.25.10:FF:000038">
    <property type="entry name" value="Fibrillin 2"/>
    <property type="match status" value="9"/>
</dbReference>
<feature type="compositionally biased region" description="Polar residues" evidence="6">
    <location>
        <begin position="1464"/>
        <end position="1473"/>
    </location>
</feature>
<feature type="transmembrane region" description="Helical" evidence="7">
    <location>
        <begin position="3546"/>
        <end position="3567"/>
    </location>
</feature>
<evidence type="ECO:0000256" key="3">
    <source>
        <dbReference type="ARBA" id="ARBA00022737"/>
    </source>
</evidence>
<evidence type="ECO:0000256" key="7">
    <source>
        <dbReference type="SAM" id="Phobius"/>
    </source>
</evidence>
<feature type="signal peptide" evidence="8">
    <location>
        <begin position="1"/>
        <end position="24"/>
    </location>
</feature>
<feature type="domain" description="EGF-like" evidence="9">
    <location>
        <begin position="2148"/>
        <end position="2189"/>
    </location>
</feature>
<dbReference type="InterPro" id="IPR056953">
    <property type="entry name" value="CUT_N"/>
</dbReference>
<feature type="compositionally biased region" description="Basic and acidic residues" evidence="6">
    <location>
        <begin position="1750"/>
        <end position="1759"/>
    </location>
</feature>
<evidence type="ECO:0000256" key="4">
    <source>
        <dbReference type="ARBA" id="ARBA00023157"/>
    </source>
</evidence>
<feature type="disulfide bond" evidence="5">
    <location>
        <begin position="94"/>
        <end position="104"/>
    </location>
</feature>
<feature type="domain" description="EGF-like" evidence="9">
    <location>
        <begin position="287"/>
        <end position="326"/>
    </location>
</feature>
<dbReference type="Pfam" id="PF25057">
    <property type="entry name" value="CUT_N"/>
    <property type="match status" value="1"/>
</dbReference>
<dbReference type="FunFam" id="2.10.25.10:FF:000506">
    <property type="entry name" value="Adhesion G protein-coupled receptor E1"/>
    <property type="match status" value="1"/>
</dbReference>
<feature type="compositionally biased region" description="Low complexity" evidence="6">
    <location>
        <begin position="2730"/>
        <end position="2750"/>
    </location>
</feature>
<feature type="compositionally biased region" description="Polar residues" evidence="6">
    <location>
        <begin position="2796"/>
        <end position="2810"/>
    </location>
</feature>
<dbReference type="PROSITE" id="PS00022">
    <property type="entry name" value="EGF_1"/>
    <property type="match status" value="1"/>
</dbReference>
<dbReference type="PROSITE" id="PS50026">
    <property type="entry name" value="EGF_3"/>
    <property type="match status" value="14"/>
</dbReference>
<feature type="compositionally biased region" description="Low complexity" evidence="6">
    <location>
        <begin position="1930"/>
        <end position="1946"/>
    </location>
</feature>
<dbReference type="PROSITE" id="PS01186">
    <property type="entry name" value="EGF_2"/>
    <property type="match status" value="16"/>
</dbReference>
<dbReference type="InterPro" id="IPR024731">
    <property type="entry name" value="NELL2-like_EGF"/>
</dbReference>
<feature type="compositionally biased region" description="Polar residues" evidence="6">
    <location>
        <begin position="1954"/>
        <end position="1988"/>
    </location>
</feature>
<feature type="compositionally biased region" description="Polar residues" evidence="6">
    <location>
        <begin position="1669"/>
        <end position="1700"/>
    </location>
</feature>
<keyword evidence="7" id="KW-1133">Transmembrane helix</keyword>
<dbReference type="Proteomes" id="UP000025227">
    <property type="component" value="Unplaced"/>
</dbReference>
<feature type="compositionally biased region" description="Low complexity" evidence="6">
    <location>
        <begin position="1647"/>
        <end position="1662"/>
    </location>
</feature>
<feature type="chain" id="PRO_5035428034" evidence="8">
    <location>
        <begin position="25"/>
        <end position="3586"/>
    </location>
</feature>
<feature type="region of interest" description="Disordered" evidence="6">
    <location>
        <begin position="866"/>
        <end position="1031"/>
    </location>
</feature>
<dbReference type="SMART" id="SM00179">
    <property type="entry name" value="EGF_CA"/>
    <property type="match status" value="15"/>
</dbReference>
<dbReference type="PROSITE" id="PS51034">
    <property type="entry name" value="ZP_2"/>
    <property type="match status" value="1"/>
</dbReference>
<dbReference type="SMART" id="SM00181">
    <property type="entry name" value="EGF"/>
    <property type="match status" value="28"/>
</dbReference>
<feature type="domain" description="EGF-like" evidence="9">
    <location>
        <begin position="2280"/>
        <end position="2321"/>
    </location>
</feature>
<feature type="compositionally biased region" description="Low complexity" evidence="6">
    <location>
        <begin position="2820"/>
        <end position="2848"/>
    </location>
</feature>
<feature type="compositionally biased region" description="Low complexity" evidence="6">
    <location>
        <begin position="1525"/>
        <end position="1538"/>
    </location>
</feature>
<dbReference type="SMART" id="SM00241">
    <property type="entry name" value="ZP"/>
    <property type="match status" value="1"/>
</dbReference>
<keyword evidence="4 5" id="KW-1015">Disulfide bond</keyword>
<protein>
    <submittedName>
        <fullName evidence="12">Tenascin</fullName>
    </submittedName>
</protein>
<feature type="domain" description="EGF-like" evidence="9">
    <location>
        <begin position="128"/>
        <end position="166"/>
    </location>
</feature>
<feature type="compositionally biased region" description="Polar residues" evidence="6">
    <location>
        <begin position="1736"/>
        <end position="1747"/>
    </location>
</feature>
<feature type="region of interest" description="Disordered" evidence="6">
    <location>
        <begin position="820"/>
        <end position="839"/>
    </location>
</feature>
<dbReference type="SUPFAM" id="SSF57196">
    <property type="entry name" value="EGF/Laminin"/>
    <property type="match status" value="7"/>
</dbReference>
<feature type="domain" description="EGF-like" evidence="9">
    <location>
        <begin position="2593"/>
        <end position="2632"/>
    </location>
</feature>
<feature type="compositionally biased region" description="Low complexity" evidence="6">
    <location>
        <begin position="2036"/>
        <end position="2054"/>
    </location>
</feature>
<feature type="compositionally biased region" description="Polar residues" evidence="6">
    <location>
        <begin position="1809"/>
        <end position="1825"/>
    </location>
</feature>
<evidence type="ECO:0000256" key="8">
    <source>
        <dbReference type="SAM" id="SignalP"/>
    </source>
</evidence>
<feature type="disulfide bond" evidence="5">
    <location>
        <begin position="115"/>
        <end position="124"/>
    </location>
</feature>
<accession>A0A7I4YFX4</accession>
<feature type="region of interest" description="Disordered" evidence="6">
    <location>
        <begin position="1237"/>
        <end position="2081"/>
    </location>
</feature>
<dbReference type="PROSITE" id="PS00010">
    <property type="entry name" value="ASX_HYDROXYL"/>
    <property type="match status" value="10"/>
</dbReference>
<feature type="compositionally biased region" description="Low complexity" evidence="6">
    <location>
        <begin position="1329"/>
        <end position="1339"/>
    </location>
</feature>
<dbReference type="Pfam" id="PF12947">
    <property type="entry name" value="EGF_3"/>
    <property type="match status" value="5"/>
</dbReference>
<feature type="domain" description="EGF-like" evidence="9">
    <location>
        <begin position="2456"/>
        <end position="2496"/>
    </location>
</feature>
<feature type="compositionally biased region" description="Low complexity" evidence="6">
    <location>
        <begin position="913"/>
        <end position="944"/>
    </location>
</feature>
<evidence type="ECO:0000313" key="12">
    <source>
        <dbReference type="WBParaSite" id="HCON_00091125-00001"/>
    </source>
</evidence>
<evidence type="ECO:0000313" key="11">
    <source>
        <dbReference type="Proteomes" id="UP000025227"/>
    </source>
</evidence>
<feature type="compositionally biased region" description="Basic and acidic residues" evidence="6">
    <location>
        <begin position="870"/>
        <end position="882"/>
    </location>
</feature>
<keyword evidence="7" id="KW-0472">Membrane</keyword>
<feature type="compositionally biased region" description="Polar residues" evidence="6">
    <location>
        <begin position="1424"/>
        <end position="1457"/>
    </location>
</feature>
<feature type="domain" description="EGF-like" evidence="9">
    <location>
        <begin position="91"/>
        <end position="125"/>
    </location>
</feature>
<evidence type="ECO:0000256" key="1">
    <source>
        <dbReference type="ARBA" id="ARBA00022536"/>
    </source>
</evidence>
<dbReference type="PANTHER" id="PTHR24039">
    <property type="entry name" value="FIBRILLIN-RELATED"/>
    <property type="match status" value="1"/>
</dbReference>
<feature type="compositionally biased region" description="Low complexity" evidence="6">
    <location>
        <begin position="1311"/>
        <end position="1322"/>
    </location>
</feature>
<name>A0A7I4YFX4_HAECO</name>
<dbReference type="FunFam" id="2.10.25.10:FF:000555">
    <property type="entry name" value="Dumpy, isoform I"/>
    <property type="match status" value="1"/>
</dbReference>
<dbReference type="Gene3D" id="2.10.25.10">
    <property type="entry name" value="Laminin"/>
    <property type="match status" value="13"/>
</dbReference>
<feature type="domain" description="ZP" evidence="10">
    <location>
        <begin position="3211"/>
        <end position="3450"/>
    </location>
</feature>
<dbReference type="CDD" id="cd00054">
    <property type="entry name" value="EGF_CA"/>
    <property type="match status" value="11"/>
</dbReference>
<evidence type="ECO:0000256" key="2">
    <source>
        <dbReference type="ARBA" id="ARBA00022729"/>
    </source>
</evidence>
<evidence type="ECO:0000256" key="6">
    <source>
        <dbReference type="SAM" id="MobiDB-lite"/>
    </source>
</evidence>
<feature type="compositionally biased region" description="Low complexity" evidence="6">
    <location>
        <begin position="1874"/>
        <end position="1886"/>
    </location>
</feature>
<keyword evidence="3" id="KW-0677">Repeat</keyword>
<sequence length="3586" mass="379922">MVPRSQTGWLGPLAFCLLIAGIETISKNFVNSSMPEMRPTFVVNFDMATVICQHSAESTDLHLHEISVLCDGKNDCYQNPAMHDESFPYCERKCNSTCSDRGACLYDGQKPQCYCNSGFSGPMCEIVDKNECLDKPCHWLAHCQNTLGSYECACFPGFHGDGYHCADIDECSMSKYSCPENSVCVNLPGTYFCNCTEGFAPKGLPLEKCADINESILVTESVPQKVVARHANYSSLTLHGDSKGLTPAVAEIAIGTVPHTKSFQIGGYNCVDRCSQGYEFLDGECVDIDECRLENVCDPRAQCINTPGDFQCSCDAGLTGDGHYCEPITDCSQQEDICDRHAFCIKSLKLCLCQTGYVGDGITCNDVNECATVESPCANQTGHRCVNINGGYICCDEDVDDDRCIKEKGAFCAGGCGLHAVCYNQTCQCMEGFVGDPHTRCIDVNECESDNMCAGVGEWCVNKMGGHLCCSSESEEPECQGMHVFKTHDGEVLLEYNATHGDILIHESKGSRRNDSGGQSVITRHGFLKGEGLFPTVNVNRKNELMCTSYCPANSECVEGVCRCSKGFGGNPLFGCEDIDECVTNDPCPKEKYTWCVNSIGGYHCCTPESLSTDCIGLEIAAGPDGGLKLIGLGKEGETFLAAPVNETTTGQTISESVHEVRNFSGGEILVVKNKIKSDVFDTKPTEGEVGLEISGSDASRKISKETFPLPTSNPLEFTTTGSVITVTLPGVISTLGGASTFTTSIPITEIPVHGISSTTTARPKNGSSSVTEIDGSGVDVIDHGVQRQTTLTTLTMTEETGSGEEPTASIETATIVAKQNRKPVDGAEAASTTEKPYTIELTVHEDEDLTVTAAASTDAAAHIAISGEEGSKEGKDEKPEKSGTTSGTSTAPISSTTSLPATGEDRTHGPGTSAATTSEKSSTSPSGTTTAPISALTPSSTTETKLKSESETSGNATGSGPVPPSVNVEITTDKEGRNPMIPKENEQGLEISFRPTGTPSAGKATTRPKTTVDQEGSGEEPSDSVVSNKGNLTITVTTATDVPNAEKTTLSSQTIITEIKEHGSSGSISSRNEVSKIAGERPIVGAAEATTTPEPVVDGDNVGLEIVHEGRGEKIVTTTELGLEIGPVEKITATPSELELVTESEPDIDREDVDGKKPLKGTTKGVTTPKDLKELGGSTPEAPKRTDDLEGSGETPAVVAPGSTTEQPDLVLTAETTTHQPDLVLSMGTTKAVEVTTATTTTKDISKTTAAASSKATPEITIDESGETDAEKGDSQSGKKKTTKVTPNPEKAESTTPKMELTKEPETTDTKTSTVIETTTTSGDEKPTSATTASATISDKTDTATLLPTTQSKQFRSAPTKHATESTSSPQTSSVPSASTEPTSKLPKKGTAVTDELPLDAGKTSATEEPDTKETEQIEGSGITDTSGIPETTTADRVLSSSTALPPKTTSEQPTDSGKGETAGTSSESLPITSTTTSKATTKLTEDTTTSATTSGSESALGTTSSATEQAIKATSEHPEDSGKSTSSKSPQPTPETINMVSNVTTATPEDSGSSGIPKLSKTTQDVVPSTTVVSAEPLVTSTTSATTVLSGRSSEGHSSTGLPKETSRPQEETEASTPSSATPTTDITNKPTTALERTSTGDLGESTSTSPTSTTELPSKTSDKQPEGTQSTSTPDRLKTTSKPTNVAGNLTTASPEGSGTPAAPGSSKTTFESKPSASTLTAELTKEGMEGSEGTTKAAISTARTAEPTKEGKEGSEGTTKAIISTEITKEKIVSTTELPTKVTTEPMTKDSDSNVTPVPQAIKGSASSTVGPLTNATSESLTTKDEGSNASSTKTPPAKATSEVPVTEQLPKSPVDAVDFNNTKPETKSPKTPKTTEPTATTGSVGNALASTVGVETTSHPESTKVPSQLASNQSTTKETTDDSDLLGTTAGTQSTTTKLATVTPALGSTGASSTQPSTAKTPKTEFMSSTTSATPSSGLSSTTKTKEAPKQTPSTQHPTAGATIIPEFPEGSKSEFVDGKQPTGAPSTTLSTVTAGPSSGSTTVSGNTVPKGAVLEGLPSTPKQHREPVTETEEFATDTLPTKDTFVLTTVPTTPAAALGPSNTTKCTSGDQCGDDAYCERRTGACRCYPGFEGAPPLVGCKDVDECATGLHKCDETARCHNYVGGYACFCPMGYRKMDKGICVDIDECTESQGGCCSGNATCINKEGSYGCKCNEGFVGDGYKCMPVEKRGCTEAEWADANCGKNHMCTVDSKGKKDCDMCKMGFEMKNGECVDINECASPGLNMCDKNAVCNNLMGTYACQCKKGFRGDGYMCDDEDECRTMPCHPQAECHNVPGSFQCKCPEGFEGDGVKTCVNPLENSCKDMERLCGRTEHTACLSVRLFDGSLGSICECEPNYRYNNVTHQCEDIDECAENRHNCDPASSTCVNEDGGFRCECYEGYEGTGGVCVDIDECERGVAGCHSMAMCINQPGSCGCKCVHGFTGDGTQCNAMKRETDNTCTQEWQRLCKKENRTCHVDDEDVPQCGSCIEGHQLVNGTCHQIESGGVCSDPTKNNCDVNAECIDVRPGRHFCTCKVGYIGDGMRCDDIDECSLAGICDPHATCHNSPGSFNCTCNPGYVGNGHVCEAIDTTNGTKTTPRPNCHLDARLCHANAECMADGNCKCRHGYEGDGIQNCTEITTTTTAFTSTTLSTLSISSVPRSTGAITEIDENEVVELITGDTQRKTTALKTSSTGLATTSGTSSTAPVETPGTTSSKPSFEFQTTGGERSTTSAPSDATSPTVSTRKDTTGDLTSSPTGPTQPIVTVTPKEDHTNTTINVTTTTAPSSPKSSTASTTVSSTSKSELHSTTEDDLKVVVESFESTAAPTGDIQVTNRRCSSIDRSMCHELAICEVATGSCRCKDGFAGDGYTNCTKFVRPDCVSDPTVCHGNASCDHHTRQCSCNLGHIGDGFVCNPDPQDCVLRKDLCSPEALCIGRRCRCVEGFTGDGIKCVSLYQRSVNCSECDANAHCNDGMCQCNVGYFGNGLCCVPDPRDCVHFSGVCHPDATCDRDERVCKCNTGFLGDGISCFPVRSCRSDPNVCDVEAICLPSGQCICKHGFRGNGYNCIKISPLLRHQSNEPLNSCMNSCDRETELCISGSCVCKHGYEQRKDGKCVDVNECLSSPCHHLATCTNLLGSFACTCPDGYAGDGKTCIQHLKIGELGVFCEPDGMTLVLGNETTAFEGRIFVRGQAENPYCAKTFSSLQHASKPYMFKVPFEHCNVRLEDQDTFATTVIVQKHPMFITTAADAYDLRCTYPVGVREVESNVNVSDLTTSSTLTDNAHGPSCRLTVTNEADESIAAAVVGQALRLRLEVMPNETYSILPRNCFAINIETGDRYSLTDKAGCAIDDQLFPEWTKIRPSLTEAVFRTFKWPDSSMIRFQCDCSACVGNCPEMNCGRRREAAMRRFRFRRVRDIKNGSAIEERPTDFDYDEDEEEKELLKKIIDPKRLAFSSLVRVREDEEEERAQQQVDHWRNGVTMESETIKELVTQEAAVCLRTVLVFGAMAVTCFCVVVLIYISIRRRRCKAITMQESVSTIGL</sequence>
<reference evidence="12" key="1">
    <citation type="submission" date="2020-12" db="UniProtKB">
        <authorList>
            <consortium name="WormBaseParasite"/>
        </authorList>
    </citation>
    <scope>IDENTIFICATION</scope>
    <source>
        <strain evidence="12">MHco3</strain>
    </source>
</reference>
<dbReference type="Pfam" id="PF07645">
    <property type="entry name" value="EGF_CA"/>
    <property type="match status" value="7"/>
</dbReference>
<dbReference type="WBParaSite" id="HCON_00091125-00001">
    <property type="protein sequence ID" value="HCON_00091125-00001"/>
    <property type="gene ID" value="HCON_00091125"/>
</dbReference>
<keyword evidence="7" id="KW-0812">Transmembrane</keyword>
<feature type="compositionally biased region" description="Low complexity" evidence="6">
    <location>
        <begin position="2775"/>
        <end position="2789"/>
    </location>
</feature>
<evidence type="ECO:0000259" key="10">
    <source>
        <dbReference type="PROSITE" id="PS51034"/>
    </source>
</evidence>
<feature type="compositionally biased region" description="Polar residues" evidence="6">
    <location>
        <begin position="1709"/>
        <end position="1725"/>
    </location>
</feature>
<feature type="compositionally biased region" description="Low complexity" evidence="6">
    <location>
        <begin position="1580"/>
        <end position="1592"/>
    </location>
</feature>
<dbReference type="InterPro" id="IPR049883">
    <property type="entry name" value="NOTCH1_EGF-like"/>
</dbReference>
<dbReference type="InterPro" id="IPR018097">
    <property type="entry name" value="EGF_Ca-bd_CS"/>
</dbReference>
<evidence type="ECO:0000259" key="9">
    <source>
        <dbReference type="PROSITE" id="PS50026"/>
    </source>
</evidence>
<evidence type="ECO:0000256" key="5">
    <source>
        <dbReference type="PROSITE-ProRule" id="PRU00076"/>
    </source>
</evidence>
<proteinExistence type="predicted"/>
<feature type="compositionally biased region" description="Polar residues" evidence="6">
    <location>
        <begin position="1593"/>
        <end position="1603"/>
    </location>
</feature>
<feature type="domain" description="EGF-like" evidence="9">
    <location>
        <begin position="167"/>
        <end position="210"/>
    </location>
</feature>
<feature type="compositionally biased region" description="Polar residues" evidence="6">
    <location>
        <begin position="1540"/>
        <end position="1575"/>
    </location>
</feature>
<feature type="compositionally biased region" description="Polar residues" evidence="6">
    <location>
        <begin position="1760"/>
        <end position="1770"/>
    </location>
</feature>
<feature type="domain" description="EGF-like" evidence="9">
    <location>
        <begin position="2644"/>
        <end position="2682"/>
    </location>
</feature>
<dbReference type="InterPro" id="IPR009030">
    <property type="entry name" value="Growth_fac_rcpt_cys_sf"/>
</dbReference>
<feature type="region of interest" description="Disordered" evidence="6">
    <location>
        <begin position="2728"/>
        <end position="2856"/>
    </location>
</feature>
<feature type="compositionally biased region" description="Low complexity" evidence="6">
    <location>
        <begin position="1366"/>
        <end position="1381"/>
    </location>
</feature>
<dbReference type="PROSITE" id="PS01187">
    <property type="entry name" value="EGF_CA"/>
    <property type="match status" value="8"/>
</dbReference>
<feature type="compositionally biased region" description="Basic and acidic residues" evidence="6">
    <location>
        <begin position="1301"/>
        <end position="1310"/>
    </location>
</feature>
<feature type="domain" description="EGF-like" evidence="9">
    <location>
        <begin position="2322"/>
        <end position="2361"/>
    </location>
</feature>
<feature type="domain" description="EGF-like" evidence="9">
    <location>
        <begin position="2414"/>
        <end position="2455"/>
    </location>
</feature>
<feature type="domain" description="EGF-like" evidence="9">
    <location>
        <begin position="2550"/>
        <end position="2592"/>
    </location>
</feature>
<dbReference type="SUPFAM" id="SSF57184">
    <property type="entry name" value="Growth factor receptor domain"/>
    <property type="match status" value="2"/>
</dbReference>
<feature type="region of interest" description="Disordered" evidence="6">
    <location>
        <begin position="1135"/>
        <end position="1210"/>
    </location>
</feature>
<feature type="compositionally biased region" description="Polar residues" evidence="6">
    <location>
        <begin position="885"/>
        <end position="901"/>
    </location>
</feature>
<feature type="compositionally biased region" description="Acidic residues" evidence="6">
    <location>
        <begin position="1141"/>
        <end position="1153"/>
    </location>
</feature>
<feature type="compositionally biased region" description="Polar residues" evidence="6">
    <location>
        <begin position="1347"/>
        <end position="1358"/>
    </location>
</feature>
<keyword evidence="1 5" id="KW-0245">EGF-like domain</keyword>
<dbReference type="InterPro" id="IPR001507">
    <property type="entry name" value="ZP_dom"/>
</dbReference>
<dbReference type="OrthoDB" id="283575at2759"/>
<feature type="compositionally biased region" description="Polar residues" evidence="6">
    <location>
        <begin position="1898"/>
        <end position="1922"/>
    </location>
</feature>
<dbReference type="Gene3D" id="2.90.20.10">
    <property type="entry name" value="Plasmodium vivax P25 domain"/>
    <property type="match status" value="1"/>
</dbReference>
<organism evidence="11 12">
    <name type="scientific">Haemonchus contortus</name>
    <name type="common">Barber pole worm</name>
    <dbReference type="NCBI Taxonomy" id="6289"/>
    <lineage>
        <taxon>Eukaryota</taxon>
        <taxon>Metazoa</taxon>
        <taxon>Ecdysozoa</taxon>
        <taxon>Nematoda</taxon>
        <taxon>Chromadorea</taxon>
        <taxon>Rhabditida</taxon>
        <taxon>Rhabditina</taxon>
        <taxon>Rhabditomorpha</taxon>
        <taxon>Strongyloidea</taxon>
        <taxon>Trichostrongylidae</taxon>
        <taxon>Haemonchus</taxon>
    </lineage>
</organism>
<dbReference type="InterPro" id="IPR000152">
    <property type="entry name" value="EGF-type_Asp/Asn_hydroxyl_site"/>
</dbReference>